<feature type="signal peptide" evidence="1">
    <location>
        <begin position="1"/>
        <end position="19"/>
    </location>
</feature>
<proteinExistence type="predicted"/>
<dbReference type="AlphaFoldDB" id="A0AB34FZ61"/>
<name>A0AB34FZ61_9HYPO</name>
<reference evidence="2" key="1">
    <citation type="submission" date="2023-01" db="EMBL/GenBank/DDBJ databases">
        <title>The growth and conidiation of Purpureocillium lavendulum are regulated by nitrogen source and histone H3K14 acetylation.</title>
        <authorList>
            <person name="Tang P."/>
            <person name="Han J."/>
            <person name="Zhang C."/>
            <person name="Tang P."/>
            <person name="Qi F."/>
            <person name="Zhang K."/>
            <person name="Liang L."/>
        </authorList>
    </citation>
    <scope>NUCLEOTIDE SEQUENCE</scope>
    <source>
        <strain evidence="2">YMF1.00683</strain>
    </source>
</reference>
<keyword evidence="1" id="KW-0732">Signal</keyword>
<dbReference type="Proteomes" id="UP001163105">
    <property type="component" value="Unassembled WGS sequence"/>
</dbReference>
<accession>A0AB34FZ61</accession>
<evidence type="ECO:0000256" key="1">
    <source>
        <dbReference type="SAM" id="SignalP"/>
    </source>
</evidence>
<evidence type="ECO:0000313" key="2">
    <source>
        <dbReference type="EMBL" id="KAJ6443636.1"/>
    </source>
</evidence>
<organism evidence="2 3">
    <name type="scientific">Purpureocillium lavendulum</name>
    <dbReference type="NCBI Taxonomy" id="1247861"/>
    <lineage>
        <taxon>Eukaryota</taxon>
        <taxon>Fungi</taxon>
        <taxon>Dikarya</taxon>
        <taxon>Ascomycota</taxon>
        <taxon>Pezizomycotina</taxon>
        <taxon>Sordariomycetes</taxon>
        <taxon>Hypocreomycetidae</taxon>
        <taxon>Hypocreales</taxon>
        <taxon>Ophiocordycipitaceae</taxon>
        <taxon>Purpureocillium</taxon>
    </lineage>
</organism>
<sequence length="111" mass="12181">MRPSALFALCLAGEPLLTAAVFKSAEAGRQRAFELNQGLSPIRGKCSEPGQNCTVVLDNGGYEIKRYSHYNEHVVDCSEHYDFWFHGLEASGGALGVPSTEDMGHDERQHV</sequence>
<dbReference type="EMBL" id="JAQHRD010000003">
    <property type="protein sequence ID" value="KAJ6443636.1"/>
    <property type="molecule type" value="Genomic_DNA"/>
</dbReference>
<evidence type="ECO:0000313" key="3">
    <source>
        <dbReference type="Proteomes" id="UP001163105"/>
    </source>
</evidence>
<keyword evidence="3" id="KW-1185">Reference proteome</keyword>
<comment type="caution">
    <text evidence="2">The sequence shown here is derived from an EMBL/GenBank/DDBJ whole genome shotgun (WGS) entry which is preliminary data.</text>
</comment>
<protein>
    <submittedName>
        <fullName evidence="2">Uncharacterized protein</fullName>
    </submittedName>
</protein>
<gene>
    <name evidence="2" type="ORF">O9K51_04815</name>
</gene>
<feature type="chain" id="PRO_5044281617" evidence="1">
    <location>
        <begin position="20"/>
        <end position="111"/>
    </location>
</feature>